<keyword evidence="2 4" id="KW-0479">Metal-binding</keyword>
<evidence type="ECO:0000313" key="7">
    <source>
        <dbReference type="EMBL" id="KIF83444.1"/>
    </source>
</evidence>
<feature type="region of interest" description="Disordered" evidence="5">
    <location>
        <begin position="215"/>
        <end position="252"/>
    </location>
</feature>
<accession>A0A0C2BTU9</accession>
<evidence type="ECO:0000256" key="3">
    <source>
        <dbReference type="ARBA" id="ARBA00023004"/>
    </source>
</evidence>
<dbReference type="PANTHER" id="PTHR35008">
    <property type="entry name" value="BLL4482 PROTEIN-RELATED"/>
    <property type="match status" value="1"/>
</dbReference>
<proteinExistence type="predicted"/>
<dbReference type="STRING" id="709839.TSA66_02615"/>
<organism evidence="7 8">
    <name type="scientific">Noviherbaspirillum autotrophicum</name>
    <dbReference type="NCBI Taxonomy" id="709839"/>
    <lineage>
        <taxon>Bacteria</taxon>
        <taxon>Pseudomonadati</taxon>
        <taxon>Pseudomonadota</taxon>
        <taxon>Betaproteobacteria</taxon>
        <taxon>Burkholderiales</taxon>
        <taxon>Oxalobacteraceae</taxon>
        <taxon>Noviherbaspirillum</taxon>
    </lineage>
</organism>
<evidence type="ECO:0000256" key="2">
    <source>
        <dbReference type="ARBA" id="ARBA00022723"/>
    </source>
</evidence>
<dbReference type="InterPro" id="IPR036909">
    <property type="entry name" value="Cyt_c-like_dom_sf"/>
</dbReference>
<evidence type="ECO:0000313" key="8">
    <source>
        <dbReference type="Proteomes" id="UP000031572"/>
    </source>
</evidence>
<reference evidence="7 8" key="1">
    <citation type="submission" date="2014-12" db="EMBL/GenBank/DDBJ databases">
        <title>Denitrispirillum autotrophicum gen. nov., sp. nov., Denitrifying, Facultatively Autotrophic Bacteria Isolated from Rice Paddy Soil.</title>
        <authorList>
            <person name="Ishii S."/>
            <person name="Ashida N."/>
            <person name="Ohno H."/>
            <person name="Otsuka S."/>
            <person name="Yokota A."/>
            <person name="Senoo K."/>
        </authorList>
    </citation>
    <scope>NUCLEOTIDE SEQUENCE [LARGE SCALE GENOMIC DNA]</scope>
    <source>
        <strain evidence="7 8">TSA66</strain>
    </source>
</reference>
<sequence>MPDDEFGKIVRQGEQIFINTQKNAGQFVGNSLNCVNCHLDAGRKSNSSPLWAAYISYPAYRSKNKHVNTFAERLQGCFRFSMNGKAPAFGDPTLVALESYAYWLATGAPVGGTLEGRGYPEVKKPAQPADYARGEKVYQQKCALCHGADGQGQASAGKTVFPPLWGEKSFNWGAGMHDIKNASGFIKANMPLGLGGTLTEQEAWDVALFMDSHERPQDPRFNGSVEETRKKYHDSPTSLYGKSVNGHVLGAK</sequence>
<comment type="caution">
    <text evidence="7">The sequence shown here is derived from an EMBL/GenBank/DDBJ whole genome shotgun (WGS) entry which is preliminary data.</text>
</comment>
<dbReference type="Proteomes" id="UP000031572">
    <property type="component" value="Unassembled WGS sequence"/>
</dbReference>
<dbReference type="InterPro" id="IPR051459">
    <property type="entry name" value="Cytochrome_c-type_DH"/>
</dbReference>
<protein>
    <submittedName>
        <fullName evidence="7">Cytochrome C</fullName>
    </submittedName>
</protein>
<evidence type="ECO:0000256" key="1">
    <source>
        <dbReference type="ARBA" id="ARBA00022617"/>
    </source>
</evidence>
<dbReference type="InterPro" id="IPR009056">
    <property type="entry name" value="Cyt_c-like_dom"/>
</dbReference>
<evidence type="ECO:0000259" key="6">
    <source>
        <dbReference type="PROSITE" id="PS51007"/>
    </source>
</evidence>
<dbReference type="PROSITE" id="PS51007">
    <property type="entry name" value="CYTC"/>
    <property type="match status" value="1"/>
</dbReference>
<dbReference type="SUPFAM" id="SSF46626">
    <property type="entry name" value="Cytochrome c"/>
    <property type="match status" value="2"/>
</dbReference>
<dbReference type="Gene3D" id="1.10.760.10">
    <property type="entry name" value="Cytochrome c-like domain"/>
    <property type="match status" value="2"/>
</dbReference>
<evidence type="ECO:0000256" key="5">
    <source>
        <dbReference type="SAM" id="MobiDB-lite"/>
    </source>
</evidence>
<evidence type="ECO:0000256" key="4">
    <source>
        <dbReference type="PROSITE-ProRule" id="PRU00433"/>
    </source>
</evidence>
<dbReference type="GO" id="GO:0046872">
    <property type="term" value="F:metal ion binding"/>
    <property type="evidence" value="ECO:0007669"/>
    <property type="project" value="UniProtKB-KW"/>
</dbReference>
<dbReference type="GO" id="GO:0020037">
    <property type="term" value="F:heme binding"/>
    <property type="evidence" value="ECO:0007669"/>
    <property type="project" value="InterPro"/>
</dbReference>
<dbReference type="PANTHER" id="PTHR35008:SF9">
    <property type="entry name" value="CYTOCHROME C DOMAIN-CONTAINING PROTEIN"/>
    <property type="match status" value="1"/>
</dbReference>
<dbReference type="Pfam" id="PF13442">
    <property type="entry name" value="Cytochrome_CBB3"/>
    <property type="match status" value="1"/>
</dbReference>
<keyword evidence="1 4" id="KW-0349">Heme</keyword>
<dbReference type="EMBL" id="JWJG01000028">
    <property type="protein sequence ID" value="KIF83444.1"/>
    <property type="molecule type" value="Genomic_DNA"/>
</dbReference>
<gene>
    <name evidence="7" type="ORF">TSA66_02615</name>
</gene>
<keyword evidence="3 4" id="KW-0408">Iron</keyword>
<keyword evidence="8" id="KW-1185">Reference proteome</keyword>
<dbReference type="AlphaFoldDB" id="A0A0C2BTU9"/>
<name>A0A0C2BTU9_9BURK</name>
<dbReference type="GO" id="GO:0009055">
    <property type="term" value="F:electron transfer activity"/>
    <property type="evidence" value="ECO:0007669"/>
    <property type="project" value="InterPro"/>
</dbReference>
<feature type="domain" description="Cytochrome c" evidence="6">
    <location>
        <begin position="129"/>
        <end position="214"/>
    </location>
</feature>